<reference evidence="5 6" key="1">
    <citation type="submission" date="2019-06" db="EMBL/GenBank/DDBJ databases">
        <title>Sequencing the genomes of 1000 actinobacteria strains.</title>
        <authorList>
            <person name="Klenk H.-P."/>
        </authorList>
    </citation>
    <scope>NUCLEOTIDE SEQUENCE [LARGE SCALE GENOMIC DNA]</scope>
    <source>
        <strain evidence="5 6">DSM 21776</strain>
    </source>
</reference>
<keyword evidence="1" id="KW-0813">Transport</keyword>
<evidence type="ECO:0000259" key="4">
    <source>
        <dbReference type="PROSITE" id="PS50893"/>
    </source>
</evidence>
<feature type="domain" description="ABC transporter" evidence="4">
    <location>
        <begin position="4"/>
        <end position="228"/>
    </location>
</feature>
<dbReference type="GO" id="GO:0005524">
    <property type="term" value="F:ATP binding"/>
    <property type="evidence" value="ECO:0007669"/>
    <property type="project" value="UniProtKB-KW"/>
</dbReference>
<organism evidence="5 6">
    <name type="scientific">Humibacillus xanthopallidus</name>
    <dbReference type="NCBI Taxonomy" id="412689"/>
    <lineage>
        <taxon>Bacteria</taxon>
        <taxon>Bacillati</taxon>
        <taxon>Actinomycetota</taxon>
        <taxon>Actinomycetes</taxon>
        <taxon>Micrococcales</taxon>
        <taxon>Intrasporangiaceae</taxon>
        <taxon>Humibacillus</taxon>
    </lineage>
</organism>
<dbReference type="RefSeq" id="WP_141823908.1">
    <property type="nucleotide sequence ID" value="NZ_BAAAQC010000010.1"/>
</dbReference>
<dbReference type="InterPro" id="IPR003439">
    <property type="entry name" value="ABC_transporter-like_ATP-bd"/>
</dbReference>
<dbReference type="Pfam" id="PF00005">
    <property type="entry name" value="ABC_tran"/>
    <property type="match status" value="1"/>
</dbReference>
<evidence type="ECO:0000256" key="3">
    <source>
        <dbReference type="ARBA" id="ARBA00022840"/>
    </source>
</evidence>
<dbReference type="PANTHER" id="PTHR42939">
    <property type="entry name" value="ABC TRANSPORTER ATP-BINDING PROTEIN ALBC-RELATED"/>
    <property type="match status" value="1"/>
</dbReference>
<keyword evidence="3 5" id="KW-0067">ATP-binding</keyword>
<evidence type="ECO:0000256" key="2">
    <source>
        <dbReference type="ARBA" id="ARBA00022741"/>
    </source>
</evidence>
<dbReference type="PROSITE" id="PS50893">
    <property type="entry name" value="ABC_TRANSPORTER_2"/>
    <property type="match status" value="1"/>
</dbReference>
<protein>
    <submittedName>
        <fullName evidence="5">ABC-2 type transport system ATP-binding protein</fullName>
    </submittedName>
</protein>
<dbReference type="InterPro" id="IPR017871">
    <property type="entry name" value="ABC_transporter-like_CS"/>
</dbReference>
<dbReference type="AlphaFoldDB" id="A0A543PKI6"/>
<dbReference type="GO" id="GO:0016887">
    <property type="term" value="F:ATP hydrolysis activity"/>
    <property type="evidence" value="ECO:0007669"/>
    <property type="project" value="InterPro"/>
</dbReference>
<dbReference type="Gene3D" id="3.40.50.300">
    <property type="entry name" value="P-loop containing nucleotide triphosphate hydrolases"/>
    <property type="match status" value="1"/>
</dbReference>
<sequence length="254" mass="27373">MTEIRIDRVSHHYGSHAALTDVRARVAPGRITCLLGPNGAGKSTLVHCIVGLITPTDGSITVDGEVAGSRNACEEIGFVYDDLPLPVNLTGREALDLLQSSHREWDVTLVDQLTELLGLGDALDRLVAEYSHGMKRKLQVIGSLGHRPTVWVLDEPFRGLDPVATSVLSHLITEFARAGTVLIATHDLLRAQQLADDVLVVDGGRLVGSGPLEQVLDGEVDLSARYLALTGLDVVVERTKDDIAELRLARDLVS</sequence>
<dbReference type="InterPro" id="IPR051782">
    <property type="entry name" value="ABC_Transporter_VariousFunc"/>
</dbReference>
<dbReference type="OrthoDB" id="5116176at2"/>
<dbReference type="CDD" id="cd03230">
    <property type="entry name" value="ABC_DR_subfamily_A"/>
    <property type="match status" value="1"/>
</dbReference>
<proteinExistence type="predicted"/>
<dbReference type="SMART" id="SM00382">
    <property type="entry name" value="AAA"/>
    <property type="match status" value="1"/>
</dbReference>
<dbReference type="SUPFAM" id="SSF52540">
    <property type="entry name" value="P-loop containing nucleoside triphosphate hydrolases"/>
    <property type="match status" value="1"/>
</dbReference>
<evidence type="ECO:0000313" key="6">
    <source>
        <dbReference type="Proteomes" id="UP000320085"/>
    </source>
</evidence>
<dbReference type="EMBL" id="VFQF01000003">
    <property type="protein sequence ID" value="TQN44573.1"/>
    <property type="molecule type" value="Genomic_DNA"/>
</dbReference>
<evidence type="ECO:0000256" key="1">
    <source>
        <dbReference type="ARBA" id="ARBA00022448"/>
    </source>
</evidence>
<keyword evidence="2" id="KW-0547">Nucleotide-binding</keyword>
<dbReference type="Proteomes" id="UP000320085">
    <property type="component" value="Unassembled WGS sequence"/>
</dbReference>
<comment type="caution">
    <text evidence="5">The sequence shown here is derived from an EMBL/GenBank/DDBJ whole genome shotgun (WGS) entry which is preliminary data.</text>
</comment>
<gene>
    <name evidence="5" type="ORF">FHX52_3789</name>
</gene>
<evidence type="ECO:0000313" key="5">
    <source>
        <dbReference type="EMBL" id="TQN44573.1"/>
    </source>
</evidence>
<dbReference type="PROSITE" id="PS00211">
    <property type="entry name" value="ABC_TRANSPORTER_1"/>
    <property type="match status" value="1"/>
</dbReference>
<dbReference type="InterPro" id="IPR003593">
    <property type="entry name" value="AAA+_ATPase"/>
</dbReference>
<dbReference type="PANTHER" id="PTHR42939:SF1">
    <property type="entry name" value="ABC TRANSPORTER ATP-BINDING PROTEIN ALBC-RELATED"/>
    <property type="match status" value="1"/>
</dbReference>
<dbReference type="InterPro" id="IPR027417">
    <property type="entry name" value="P-loop_NTPase"/>
</dbReference>
<accession>A0A543PKI6</accession>
<name>A0A543PKI6_9MICO</name>